<proteinExistence type="predicted"/>
<keyword evidence="1" id="KW-0732">Signal</keyword>
<feature type="chain" id="PRO_5041934376" evidence="1">
    <location>
        <begin position="20"/>
        <end position="159"/>
    </location>
</feature>
<name>A0AAD5N6R2_PARTN</name>
<protein>
    <submittedName>
        <fullName evidence="2">Uncharacterized protein</fullName>
    </submittedName>
</protein>
<gene>
    <name evidence="2" type="ORF">KIN20_021091</name>
</gene>
<dbReference type="AlphaFoldDB" id="A0AAD5N6R2"/>
<evidence type="ECO:0000313" key="3">
    <source>
        <dbReference type="Proteomes" id="UP001196413"/>
    </source>
</evidence>
<evidence type="ECO:0000256" key="1">
    <source>
        <dbReference type="SAM" id="SignalP"/>
    </source>
</evidence>
<organism evidence="2 3">
    <name type="scientific">Parelaphostrongylus tenuis</name>
    <name type="common">Meningeal worm</name>
    <dbReference type="NCBI Taxonomy" id="148309"/>
    <lineage>
        <taxon>Eukaryota</taxon>
        <taxon>Metazoa</taxon>
        <taxon>Ecdysozoa</taxon>
        <taxon>Nematoda</taxon>
        <taxon>Chromadorea</taxon>
        <taxon>Rhabditida</taxon>
        <taxon>Rhabditina</taxon>
        <taxon>Rhabditomorpha</taxon>
        <taxon>Strongyloidea</taxon>
        <taxon>Metastrongylidae</taxon>
        <taxon>Parelaphostrongylus</taxon>
    </lineage>
</organism>
<dbReference type="Proteomes" id="UP001196413">
    <property type="component" value="Unassembled WGS sequence"/>
</dbReference>
<feature type="signal peptide" evidence="1">
    <location>
        <begin position="1"/>
        <end position="19"/>
    </location>
</feature>
<evidence type="ECO:0000313" key="2">
    <source>
        <dbReference type="EMBL" id="KAJ1361756.1"/>
    </source>
</evidence>
<reference evidence="2" key="1">
    <citation type="submission" date="2021-06" db="EMBL/GenBank/DDBJ databases">
        <title>Parelaphostrongylus tenuis whole genome reference sequence.</title>
        <authorList>
            <person name="Garwood T.J."/>
            <person name="Larsen P.A."/>
            <person name="Fountain-Jones N.M."/>
            <person name="Garbe J.R."/>
            <person name="Macchietto M.G."/>
            <person name="Kania S.A."/>
            <person name="Gerhold R.W."/>
            <person name="Richards J.E."/>
            <person name="Wolf T.M."/>
        </authorList>
    </citation>
    <scope>NUCLEOTIDE SEQUENCE</scope>
    <source>
        <strain evidence="2">MNPRO001-30</strain>
        <tissue evidence="2">Meninges</tissue>
    </source>
</reference>
<keyword evidence="3" id="KW-1185">Reference proteome</keyword>
<dbReference type="PROSITE" id="PS51257">
    <property type="entry name" value="PROKAR_LIPOPROTEIN"/>
    <property type="match status" value="1"/>
</dbReference>
<sequence length="159" mass="17531">MARLLTDPMMVSLLPTISTLLSCGPAVQDISKPFTVSEFTTLPVQRYTLQTPCSPLKSPVLHLICRSLEISTTSCNANIFDVLERQGRRALIPNAVITSILGQLENRVTYEPMECQTALDPTDKTIKISIMSQNFITADNTVTSICPTDEKILCVLTRT</sequence>
<dbReference type="EMBL" id="JAHQIW010004262">
    <property type="protein sequence ID" value="KAJ1361756.1"/>
    <property type="molecule type" value="Genomic_DNA"/>
</dbReference>
<comment type="caution">
    <text evidence="2">The sequence shown here is derived from an EMBL/GenBank/DDBJ whole genome shotgun (WGS) entry which is preliminary data.</text>
</comment>
<accession>A0AAD5N6R2</accession>